<keyword evidence="3 5" id="KW-1133">Transmembrane helix</keyword>
<keyword evidence="2 5" id="KW-0812">Transmembrane</keyword>
<dbReference type="GO" id="GO:0055085">
    <property type="term" value="P:transmembrane transport"/>
    <property type="evidence" value="ECO:0007669"/>
    <property type="project" value="InterPro"/>
</dbReference>
<dbReference type="GO" id="GO:0016020">
    <property type="term" value="C:membrane"/>
    <property type="evidence" value="ECO:0007669"/>
    <property type="project" value="UniProtKB-SubCell"/>
</dbReference>
<feature type="transmembrane region" description="Helical" evidence="5">
    <location>
        <begin position="132"/>
        <end position="151"/>
    </location>
</feature>
<evidence type="ECO:0000256" key="5">
    <source>
        <dbReference type="SAM" id="Phobius"/>
    </source>
</evidence>
<sequence>MSKLPGGILNLPPDYNGQSFKQDIVAGLTVFIMLVPQGMAYALLAGLPPVMGLYASTIPLILYALFGSSRHLAVGPVALSSILIFSGVSAFAEPQSSEYITLVLLLTLMTGILQLFLGLVNAGALVKFISQNVINGFTSAVAIIIGFSQLGNFFGIEMGGQNQLLPLAVSFFQHIQAVHLPTTVIGVVSLVVLMGLRKRTRLPLPLLVVIVSIAVVSFFRLDQAGIKIIGDVPGGFPGFSVPSLDTSAMVMLLPTALTIAFIAMMESLSITKTLAGKDSPPLDVNKELRAIGTANIAGSLFSSYAVTGSFSRSAVNYRAGAVSQVAMVITAMGIILTLFFLTPLFYYLPQAVLAAIILSAVAGLINVPSLRYAFRIKPADGWVWVVTFAATLLTGIQWGLLIGVGVSLIILIHRISHPHIVEVGWDDKTKNYRDVERFTDAERMPGKVLLRIDARIHFSNVTYIEKIVEKVVKEAEKKPEVLYDVIIDMGGVNDIDTAGIDELERLIRTYTIRGDINIWFVHLKGPVRDLLQRAGWEERFPDVMSDLPLDEFLKEKREPNDYMI</sequence>
<evidence type="ECO:0000256" key="2">
    <source>
        <dbReference type="ARBA" id="ARBA00022692"/>
    </source>
</evidence>
<dbReference type="OrthoDB" id="9771198at2"/>
<feature type="transmembrane region" description="Helical" evidence="5">
    <location>
        <begin position="241"/>
        <end position="264"/>
    </location>
</feature>
<evidence type="ECO:0000256" key="3">
    <source>
        <dbReference type="ARBA" id="ARBA00022989"/>
    </source>
</evidence>
<dbReference type="InterPro" id="IPR036513">
    <property type="entry name" value="STAS_dom_sf"/>
</dbReference>
<evidence type="ECO:0000313" key="8">
    <source>
        <dbReference type="Proteomes" id="UP000199668"/>
    </source>
</evidence>
<dbReference type="PROSITE" id="PS50801">
    <property type="entry name" value="STAS"/>
    <property type="match status" value="1"/>
</dbReference>
<feature type="transmembrane region" description="Helical" evidence="5">
    <location>
        <begin position="382"/>
        <end position="412"/>
    </location>
</feature>
<comment type="subcellular location">
    <subcellularLocation>
        <location evidence="1">Membrane</location>
        <topology evidence="1">Multi-pass membrane protein</topology>
    </subcellularLocation>
</comment>
<proteinExistence type="predicted"/>
<organism evidence="7 8">
    <name type="scientific">Salibacterium qingdaonense</name>
    <dbReference type="NCBI Taxonomy" id="266892"/>
    <lineage>
        <taxon>Bacteria</taxon>
        <taxon>Bacillati</taxon>
        <taxon>Bacillota</taxon>
        <taxon>Bacilli</taxon>
        <taxon>Bacillales</taxon>
        <taxon>Bacillaceae</taxon>
    </lineage>
</organism>
<feature type="transmembrane region" description="Helical" evidence="5">
    <location>
        <begin position="50"/>
        <end position="66"/>
    </location>
</feature>
<feature type="transmembrane region" description="Helical" evidence="5">
    <location>
        <begin position="171"/>
        <end position="195"/>
    </location>
</feature>
<dbReference type="RefSeq" id="WP_090926186.1">
    <property type="nucleotide sequence ID" value="NZ_FOTY01000005.1"/>
</dbReference>
<feature type="domain" description="STAS" evidence="6">
    <location>
        <begin position="437"/>
        <end position="535"/>
    </location>
</feature>
<gene>
    <name evidence="7" type="ORF">SAMN04488054_10580</name>
</gene>
<evidence type="ECO:0000256" key="1">
    <source>
        <dbReference type="ARBA" id="ARBA00004141"/>
    </source>
</evidence>
<feature type="transmembrane region" description="Helical" evidence="5">
    <location>
        <begin position="73"/>
        <end position="93"/>
    </location>
</feature>
<feature type="transmembrane region" description="Helical" evidence="5">
    <location>
        <begin position="99"/>
        <end position="120"/>
    </location>
</feature>
<dbReference type="Proteomes" id="UP000199668">
    <property type="component" value="Unassembled WGS sequence"/>
</dbReference>
<dbReference type="InterPro" id="IPR002645">
    <property type="entry name" value="STAS_dom"/>
</dbReference>
<dbReference type="EMBL" id="FOTY01000005">
    <property type="protein sequence ID" value="SFL79431.1"/>
    <property type="molecule type" value="Genomic_DNA"/>
</dbReference>
<dbReference type="PANTHER" id="PTHR11814">
    <property type="entry name" value="SULFATE TRANSPORTER"/>
    <property type="match status" value="1"/>
</dbReference>
<reference evidence="7 8" key="1">
    <citation type="submission" date="2016-10" db="EMBL/GenBank/DDBJ databases">
        <authorList>
            <person name="de Groot N.N."/>
        </authorList>
    </citation>
    <scope>NUCLEOTIDE SEQUENCE [LARGE SCALE GENOMIC DNA]</scope>
    <source>
        <strain evidence="7 8">CGMCC 1.6134</strain>
    </source>
</reference>
<keyword evidence="4 5" id="KW-0472">Membrane</keyword>
<dbReference type="Pfam" id="PF00916">
    <property type="entry name" value="Sulfate_transp"/>
    <property type="match status" value="1"/>
</dbReference>
<dbReference type="Pfam" id="PF01740">
    <property type="entry name" value="STAS"/>
    <property type="match status" value="1"/>
</dbReference>
<dbReference type="NCBIfam" id="TIGR00815">
    <property type="entry name" value="sulP"/>
    <property type="match status" value="1"/>
</dbReference>
<accession>A0A1I4KL94</accession>
<dbReference type="STRING" id="266892.SAMN04488054_10580"/>
<dbReference type="CDD" id="cd07042">
    <property type="entry name" value="STAS_SulP_like_sulfate_transporter"/>
    <property type="match status" value="1"/>
</dbReference>
<feature type="transmembrane region" description="Helical" evidence="5">
    <location>
        <begin position="202"/>
        <end position="221"/>
    </location>
</feature>
<evidence type="ECO:0000313" key="7">
    <source>
        <dbReference type="EMBL" id="SFL79431.1"/>
    </source>
</evidence>
<feature type="transmembrane region" description="Helical" evidence="5">
    <location>
        <begin position="321"/>
        <end position="341"/>
    </location>
</feature>
<feature type="transmembrane region" description="Helical" evidence="5">
    <location>
        <begin position="347"/>
        <end position="370"/>
    </location>
</feature>
<evidence type="ECO:0000259" key="6">
    <source>
        <dbReference type="PROSITE" id="PS50801"/>
    </source>
</evidence>
<protein>
    <submittedName>
        <fullName evidence="7">Sulfate permease, SulP family</fullName>
    </submittedName>
</protein>
<evidence type="ECO:0000256" key="4">
    <source>
        <dbReference type="ARBA" id="ARBA00023136"/>
    </source>
</evidence>
<dbReference type="InterPro" id="IPR011547">
    <property type="entry name" value="SLC26A/SulP_dom"/>
</dbReference>
<dbReference type="InterPro" id="IPR001902">
    <property type="entry name" value="SLC26A/SulP_fam"/>
</dbReference>
<keyword evidence="8" id="KW-1185">Reference proteome</keyword>
<dbReference type="Gene3D" id="3.30.750.24">
    <property type="entry name" value="STAS domain"/>
    <property type="match status" value="1"/>
</dbReference>
<dbReference type="AlphaFoldDB" id="A0A1I4KL94"/>
<dbReference type="SUPFAM" id="SSF52091">
    <property type="entry name" value="SpoIIaa-like"/>
    <property type="match status" value="1"/>
</dbReference>
<feature type="transmembrane region" description="Helical" evidence="5">
    <location>
        <begin position="24"/>
        <end position="44"/>
    </location>
</feature>
<name>A0A1I4KL94_9BACI</name>